<feature type="region of interest" description="Disordered" evidence="1">
    <location>
        <begin position="55"/>
        <end position="200"/>
    </location>
</feature>
<feature type="compositionally biased region" description="Acidic residues" evidence="1">
    <location>
        <begin position="158"/>
        <end position="193"/>
    </location>
</feature>
<organism evidence="3 4">
    <name type="scientific">Austropuccinia psidii MF-1</name>
    <dbReference type="NCBI Taxonomy" id="1389203"/>
    <lineage>
        <taxon>Eukaryota</taxon>
        <taxon>Fungi</taxon>
        <taxon>Dikarya</taxon>
        <taxon>Basidiomycota</taxon>
        <taxon>Pucciniomycotina</taxon>
        <taxon>Pucciniomycetes</taxon>
        <taxon>Pucciniales</taxon>
        <taxon>Sphaerophragmiaceae</taxon>
        <taxon>Austropuccinia</taxon>
    </lineage>
</organism>
<keyword evidence="2" id="KW-0732">Signal</keyword>
<protein>
    <submittedName>
        <fullName evidence="3">Uncharacterized protein</fullName>
    </submittedName>
</protein>
<evidence type="ECO:0000313" key="3">
    <source>
        <dbReference type="EMBL" id="MBW0481843.1"/>
    </source>
</evidence>
<accession>A0A9Q3CF50</accession>
<dbReference type="AlphaFoldDB" id="A0A9Q3CF50"/>
<name>A0A9Q3CF50_9BASI</name>
<dbReference type="EMBL" id="AVOT02006538">
    <property type="protein sequence ID" value="MBW0481843.1"/>
    <property type="molecule type" value="Genomic_DNA"/>
</dbReference>
<gene>
    <name evidence="3" type="ORF">O181_021558</name>
</gene>
<evidence type="ECO:0000313" key="4">
    <source>
        <dbReference type="Proteomes" id="UP000765509"/>
    </source>
</evidence>
<evidence type="ECO:0000256" key="2">
    <source>
        <dbReference type="SAM" id="SignalP"/>
    </source>
</evidence>
<feature type="compositionally biased region" description="Basic and acidic residues" evidence="1">
    <location>
        <begin position="123"/>
        <end position="141"/>
    </location>
</feature>
<reference evidence="3" key="1">
    <citation type="submission" date="2021-03" db="EMBL/GenBank/DDBJ databases">
        <title>Draft genome sequence of rust myrtle Austropuccinia psidii MF-1, a brazilian biotype.</title>
        <authorList>
            <person name="Quecine M.C."/>
            <person name="Pachon D.M.R."/>
            <person name="Bonatelli M.L."/>
            <person name="Correr F.H."/>
            <person name="Franceschini L.M."/>
            <person name="Leite T.F."/>
            <person name="Margarido G.R.A."/>
            <person name="Almeida C.A."/>
            <person name="Ferrarezi J.A."/>
            <person name="Labate C.A."/>
        </authorList>
    </citation>
    <scope>NUCLEOTIDE SEQUENCE</scope>
    <source>
        <strain evidence="3">MF-1</strain>
    </source>
</reference>
<feature type="chain" id="PRO_5040385880" evidence="2">
    <location>
        <begin position="23"/>
        <end position="200"/>
    </location>
</feature>
<proteinExistence type="predicted"/>
<keyword evidence="4" id="KW-1185">Reference proteome</keyword>
<dbReference type="Proteomes" id="UP000765509">
    <property type="component" value="Unassembled WGS sequence"/>
</dbReference>
<sequence>MRLFNSLVTFTGIFLVNVQVQTLTTQGSYLTSRSKINEIKGSRQLYMMSKREASLQDMKNNNKIELKDGDKNKGHEADQENKEKKGKNEKDKKTAKKDDDESDDEEKDDEKSDSENHTGNGDSIDKGDETSGKEGSKKKVLDGGSNDDDNSGSADKTGDDDITNEDQIEDDDDDDAGDLEADDDADNDDEAGGDDAHAKY</sequence>
<feature type="compositionally biased region" description="Basic and acidic residues" evidence="1">
    <location>
        <begin position="55"/>
        <end position="99"/>
    </location>
</feature>
<evidence type="ECO:0000256" key="1">
    <source>
        <dbReference type="SAM" id="MobiDB-lite"/>
    </source>
</evidence>
<feature type="signal peptide" evidence="2">
    <location>
        <begin position="1"/>
        <end position="22"/>
    </location>
</feature>
<comment type="caution">
    <text evidence="3">The sequence shown here is derived from an EMBL/GenBank/DDBJ whole genome shotgun (WGS) entry which is preliminary data.</text>
</comment>